<dbReference type="InterPro" id="IPR047134">
    <property type="entry name" value="RNF4"/>
</dbReference>
<organism evidence="7 8">
    <name type="scientific">Babesia divergens</name>
    <dbReference type="NCBI Taxonomy" id="32595"/>
    <lineage>
        <taxon>Eukaryota</taxon>
        <taxon>Sar</taxon>
        <taxon>Alveolata</taxon>
        <taxon>Apicomplexa</taxon>
        <taxon>Aconoidasida</taxon>
        <taxon>Piroplasmida</taxon>
        <taxon>Babesiidae</taxon>
        <taxon>Babesia</taxon>
    </lineage>
</organism>
<dbReference type="PROSITE" id="PS50089">
    <property type="entry name" value="ZF_RING_2"/>
    <property type="match status" value="1"/>
</dbReference>
<evidence type="ECO:0000256" key="2">
    <source>
        <dbReference type="ARBA" id="ARBA00022771"/>
    </source>
</evidence>
<feature type="region of interest" description="Disordered" evidence="5">
    <location>
        <begin position="127"/>
        <end position="201"/>
    </location>
</feature>
<feature type="compositionally biased region" description="Polar residues" evidence="5">
    <location>
        <begin position="177"/>
        <end position="200"/>
    </location>
</feature>
<dbReference type="EMBL" id="JAHBMH010000067">
    <property type="protein sequence ID" value="KAK1934016.1"/>
    <property type="molecule type" value="Genomic_DNA"/>
</dbReference>
<name>A0AAD9G8U9_BABDI</name>
<comment type="caution">
    <text evidence="7">The sequence shown here is derived from an EMBL/GenBank/DDBJ whole genome shotgun (WGS) entry which is preliminary data.</text>
</comment>
<dbReference type="InterPro" id="IPR013083">
    <property type="entry name" value="Znf_RING/FYVE/PHD"/>
</dbReference>
<dbReference type="GO" id="GO:0008270">
    <property type="term" value="F:zinc ion binding"/>
    <property type="evidence" value="ECO:0007669"/>
    <property type="project" value="UniProtKB-KW"/>
</dbReference>
<dbReference type="InterPro" id="IPR001841">
    <property type="entry name" value="Znf_RING"/>
</dbReference>
<dbReference type="GO" id="GO:0045944">
    <property type="term" value="P:positive regulation of transcription by RNA polymerase II"/>
    <property type="evidence" value="ECO:0007669"/>
    <property type="project" value="TreeGrafter"/>
</dbReference>
<dbReference type="PROSITE" id="PS00518">
    <property type="entry name" value="ZF_RING_1"/>
    <property type="match status" value="1"/>
</dbReference>
<feature type="domain" description="RING-type" evidence="6">
    <location>
        <begin position="261"/>
        <end position="311"/>
    </location>
</feature>
<dbReference type="SUPFAM" id="SSF57850">
    <property type="entry name" value="RING/U-box"/>
    <property type="match status" value="1"/>
</dbReference>
<reference evidence="7" key="1">
    <citation type="journal article" date="2014" name="Nucleic Acids Res.">
        <title>The evolutionary dynamics of variant antigen genes in Babesia reveal a history of genomic innovation underlying host-parasite interaction.</title>
        <authorList>
            <person name="Jackson A.P."/>
            <person name="Otto T.D."/>
            <person name="Darby A."/>
            <person name="Ramaprasad A."/>
            <person name="Xia D."/>
            <person name="Echaide I.E."/>
            <person name="Farber M."/>
            <person name="Gahlot S."/>
            <person name="Gamble J."/>
            <person name="Gupta D."/>
            <person name="Gupta Y."/>
            <person name="Jackson L."/>
            <person name="Malandrin L."/>
            <person name="Malas T.B."/>
            <person name="Moussa E."/>
            <person name="Nair M."/>
            <person name="Reid A.J."/>
            <person name="Sanders M."/>
            <person name="Sharma J."/>
            <person name="Tracey A."/>
            <person name="Quail M.A."/>
            <person name="Weir W."/>
            <person name="Wastling J.M."/>
            <person name="Hall N."/>
            <person name="Willadsen P."/>
            <person name="Lingelbach K."/>
            <person name="Shiels B."/>
            <person name="Tait A."/>
            <person name="Berriman M."/>
            <person name="Allred D.R."/>
            <person name="Pain A."/>
        </authorList>
    </citation>
    <scope>NUCLEOTIDE SEQUENCE</scope>
    <source>
        <strain evidence="7">1802A</strain>
    </source>
</reference>
<evidence type="ECO:0000259" key="6">
    <source>
        <dbReference type="PROSITE" id="PS50089"/>
    </source>
</evidence>
<keyword evidence="2 4" id="KW-0863">Zinc-finger</keyword>
<feature type="compositionally biased region" description="Polar residues" evidence="5">
    <location>
        <begin position="127"/>
        <end position="157"/>
    </location>
</feature>
<evidence type="ECO:0000313" key="8">
    <source>
        <dbReference type="Proteomes" id="UP001195914"/>
    </source>
</evidence>
<dbReference type="Proteomes" id="UP001195914">
    <property type="component" value="Unassembled WGS sequence"/>
</dbReference>
<evidence type="ECO:0000256" key="1">
    <source>
        <dbReference type="ARBA" id="ARBA00022723"/>
    </source>
</evidence>
<dbReference type="AlphaFoldDB" id="A0AAD9G8U9"/>
<protein>
    <recommendedName>
        <fullName evidence="6">RING-type domain-containing protein</fullName>
    </recommendedName>
</protein>
<feature type="region of interest" description="Disordered" evidence="5">
    <location>
        <begin position="1"/>
        <end position="52"/>
    </location>
</feature>
<dbReference type="PANTHER" id="PTHR23041:SF78">
    <property type="entry name" value="E3 UBIQUITIN-PROTEIN LIGASE RNF4"/>
    <property type="match status" value="1"/>
</dbReference>
<dbReference type="Pfam" id="PF14634">
    <property type="entry name" value="zf-RING_5"/>
    <property type="match status" value="1"/>
</dbReference>
<dbReference type="InterPro" id="IPR017907">
    <property type="entry name" value="Znf_RING_CS"/>
</dbReference>
<dbReference type="SMART" id="SM00184">
    <property type="entry name" value="RING"/>
    <property type="match status" value="1"/>
</dbReference>
<evidence type="ECO:0000256" key="3">
    <source>
        <dbReference type="ARBA" id="ARBA00022833"/>
    </source>
</evidence>
<dbReference type="PANTHER" id="PTHR23041">
    <property type="entry name" value="RING FINGER DOMAIN-CONTAINING"/>
    <property type="match status" value="1"/>
</dbReference>
<proteinExistence type="predicted"/>
<evidence type="ECO:0000256" key="4">
    <source>
        <dbReference type="PROSITE-ProRule" id="PRU00175"/>
    </source>
</evidence>
<evidence type="ECO:0000256" key="5">
    <source>
        <dbReference type="SAM" id="MobiDB-lite"/>
    </source>
</evidence>
<keyword evidence="8" id="KW-1185">Reference proteome</keyword>
<sequence>MNNECGTRQSPNMQNMGTSDAGEICGAPPQDSGDMEHQTTGHADTDAQHDGNAYNRIHQSNNLQRDAYGNQEEGSESDCEIIGVVPNRHGEVMNHRVVPGVDRAPIVELYDRLCGLAALTNGFMVNNPQTSSDGTQHGGSSYPHTSNTQNNGRSLPQNRGGYEYALFDDRNRDTYPGRSNNGQNTRQSRNVDTNAGLQNTDGDDDVIVGPMFWGPPRPPVSSREYYAKPKPVVSAYNYIESDGRMAEATNVLDDVEFLFRCPICYSTIARFKSGKVPNNNDRVIYSTKCGHMYCFECIEGVRKRRECSICRKPLKDSKQYHVVYP</sequence>
<accession>A0AAD9G8U9</accession>
<gene>
    <name evidence="7" type="ORF">X943_000892</name>
</gene>
<evidence type="ECO:0000313" key="7">
    <source>
        <dbReference type="EMBL" id="KAK1934016.1"/>
    </source>
</evidence>
<reference evidence="7" key="2">
    <citation type="submission" date="2021-05" db="EMBL/GenBank/DDBJ databases">
        <authorList>
            <person name="Pain A."/>
        </authorList>
    </citation>
    <scope>NUCLEOTIDE SEQUENCE</scope>
    <source>
        <strain evidence="7">1802A</strain>
    </source>
</reference>
<feature type="compositionally biased region" description="Basic and acidic residues" evidence="5">
    <location>
        <begin position="34"/>
        <end position="49"/>
    </location>
</feature>
<keyword evidence="3" id="KW-0862">Zinc</keyword>
<feature type="compositionally biased region" description="Polar residues" evidence="5">
    <location>
        <begin position="1"/>
        <end position="18"/>
    </location>
</feature>
<dbReference type="Gene3D" id="3.30.40.10">
    <property type="entry name" value="Zinc/RING finger domain, C3HC4 (zinc finger)"/>
    <property type="match status" value="1"/>
</dbReference>
<keyword evidence="1" id="KW-0479">Metal-binding</keyword>